<dbReference type="PANTHER" id="PTHR14084:SF0">
    <property type="entry name" value="KYNURENINASE"/>
    <property type="match status" value="1"/>
</dbReference>
<dbReference type="AlphaFoldDB" id="A0A6J4KIK7"/>
<dbReference type="GO" id="GO:0009435">
    <property type="term" value="P:NAD+ biosynthetic process"/>
    <property type="evidence" value="ECO:0007669"/>
    <property type="project" value="UniProtKB-UniPathway"/>
</dbReference>
<comment type="catalytic activity">
    <reaction evidence="4">
        <text>3-hydroxy-L-kynurenine + H2O = 3-hydroxyanthranilate + L-alanine + H(+)</text>
        <dbReference type="Rhea" id="RHEA:25143"/>
        <dbReference type="ChEBI" id="CHEBI:15377"/>
        <dbReference type="ChEBI" id="CHEBI:15378"/>
        <dbReference type="ChEBI" id="CHEBI:36559"/>
        <dbReference type="ChEBI" id="CHEBI:57972"/>
        <dbReference type="ChEBI" id="CHEBI:58125"/>
        <dbReference type="EC" id="3.7.1.3"/>
    </reaction>
</comment>
<keyword evidence="1 4" id="KW-0662">Pyridine nucleotide biosynthesis</keyword>
<evidence type="ECO:0000256" key="4">
    <source>
        <dbReference type="PIRNR" id="PIRNR038800"/>
    </source>
</evidence>
<dbReference type="InterPro" id="IPR015422">
    <property type="entry name" value="PyrdxlP-dep_Trfase_small"/>
</dbReference>
<dbReference type="GO" id="GO:0030170">
    <property type="term" value="F:pyridoxal phosphate binding"/>
    <property type="evidence" value="ECO:0007669"/>
    <property type="project" value="InterPro"/>
</dbReference>
<dbReference type="Pfam" id="PF22580">
    <property type="entry name" value="KYNU_C"/>
    <property type="match status" value="1"/>
</dbReference>
<dbReference type="SUPFAM" id="SSF53383">
    <property type="entry name" value="PLP-dependent transferases"/>
    <property type="match status" value="1"/>
</dbReference>
<evidence type="ECO:0000313" key="5">
    <source>
        <dbReference type="EMBL" id="CAA9306181.1"/>
    </source>
</evidence>
<reference evidence="5" key="1">
    <citation type="submission" date="2020-02" db="EMBL/GenBank/DDBJ databases">
        <authorList>
            <person name="Meier V. D."/>
        </authorList>
    </citation>
    <scope>NUCLEOTIDE SEQUENCE</scope>
    <source>
        <strain evidence="5">AVDCRST_MAG61</strain>
    </source>
</reference>
<dbReference type="Gene3D" id="3.40.640.10">
    <property type="entry name" value="Type I PLP-dependent aspartate aminotransferase-like (Major domain)"/>
    <property type="match status" value="1"/>
</dbReference>
<dbReference type="InterPro" id="IPR015424">
    <property type="entry name" value="PyrdxlP-dep_Trfase"/>
</dbReference>
<accession>A0A6J4KIK7</accession>
<comment type="subunit">
    <text evidence="4">Homodimer.</text>
</comment>
<dbReference type="EC" id="3.7.1.3" evidence="4"/>
<organism evidence="5">
    <name type="scientific">uncultured Friedmanniella sp</name>
    <dbReference type="NCBI Taxonomy" id="335381"/>
    <lineage>
        <taxon>Bacteria</taxon>
        <taxon>Bacillati</taxon>
        <taxon>Actinomycetota</taxon>
        <taxon>Actinomycetes</taxon>
        <taxon>Propionibacteriales</taxon>
        <taxon>Nocardioidaceae</taxon>
        <taxon>Friedmanniella</taxon>
        <taxon>environmental samples</taxon>
    </lineage>
</organism>
<keyword evidence="2 4" id="KW-0378">Hydrolase</keyword>
<comment type="pathway">
    <text evidence="4">Amino-acid degradation; L-kynurenine degradation; L-alanine and anthranilate from L-kynurenine: step 1/1.</text>
</comment>
<dbReference type="PIRSF" id="PIRSF038800">
    <property type="entry name" value="KYNU"/>
    <property type="match status" value="1"/>
</dbReference>
<sequence>MTTASWAARAAELDAADPLHGYRDRFLTGPEDDVVAYLDGNSLGRPLRASAERIERFVRSSWAGRLIRGWDEEWLDLPLRVGDRIGEVALGAAPGQTVVADSTTVLLYKLARGGVELRPGRDEIVVDTDNFPTDRYVVEGIAAERGLTVRWVESDRRSGVEPADLASALSARTALVVLSHVAYRSGHLAPAAELTALIHQAGALVLWDLSHSVGSVPLELDSWGVDLAVGCTYKYLNGGPGSPAFGYLRTGLQEDFRQPVQGWLGRADAFEMGPGYQPADGIRRVISGTPPILGMLALQDMVELIAEVGMEAVRAKSLKLNAFAVELARAWLAPAGVTLATPADPERRGAHLTLEHPDFRALTPRLWAQGVIPDFRSPHGLRLGLSPLSTSFAEVLTGLAAVRDLLVGGD</sequence>
<dbReference type="InterPro" id="IPR010111">
    <property type="entry name" value="Kynureninase"/>
</dbReference>
<dbReference type="UniPathway" id="UPA00253">
    <property type="reaction ID" value="UER00329"/>
</dbReference>
<dbReference type="GO" id="GO:0005737">
    <property type="term" value="C:cytoplasm"/>
    <property type="evidence" value="ECO:0007669"/>
    <property type="project" value="InterPro"/>
</dbReference>
<gene>
    <name evidence="5" type="ORF">AVDCRST_MAG61-1390</name>
</gene>
<dbReference type="GO" id="GO:0030429">
    <property type="term" value="F:kynureninase activity"/>
    <property type="evidence" value="ECO:0007669"/>
    <property type="project" value="UniProtKB-EC"/>
</dbReference>
<comment type="function">
    <text evidence="4">Catalyzes the cleavage of L-kynurenine (L-Kyn) and L-3-hydroxykynurenine (L-3OHKyn) into anthranilic acid (AA) and 3-hydroxyanthranilic acid (3-OHAA), respectively.</text>
</comment>
<comment type="similarity">
    <text evidence="4">Belongs to the kynureninase family.</text>
</comment>
<dbReference type="PANTHER" id="PTHR14084">
    <property type="entry name" value="KYNURENINASE"/>
    <property type="match status" value="1"/>
</dbReference>
<keyword evidence="3 4" id="KW-0663">Pyridoxal phosphate</keyword>
<evidence type="ECO:0000256" key="2">
    <source>
        <dbReference type="ARBA" id="ARBA00022801"/>
    </source>
</evidence>
<comment type="pathway">
    <text evidence="4">Cofactor biosynthesis; NAD(+) biosynthesis; quinolinate from L-kynurenine: step 2/3.</text>
</comment>
<dbReference type="GO" id="GO:0097053">
    <property type="term" value="P:L-kynurenine catabolic process"/>
    <property type="evidence" value="ECO:0007669"/>
    <property type="project" value="UniProtKB-UniPathway"/>
</dbReference>
<dbReference type="UniPathway" id="UPA00334">
    <property type="reaction ID" value="UER00455"/>
</dbReference>
<dbReference type="GO" id="GO:0019441">
    <property type="term" value="P:L-tryptophan catabolic process to kynurenine"/>
    <property type="evidence" value="ECO:0007669"/>
    <property type="project" value="TreeGrafter"/>
</dbReference>
<evidence type="ECO:0000256" key="1">
    <source>
        <dbReference type="ARBA" id="ARBA00022642"/>
    </source>
</evidence>
<dbReference type="GO" id="GO:0043420">
    <property type="term" value="P:anthranilate metabolic process"/>
    <property type="evidence" value="ECO:0007669"/>
    <property type="project" value="TreeGrafter"/>
</dbReference>
<comment type="catalytic activity">
    <reaction evidence="4">
        <text>L-kynurenine + H2O = anthranilate + L-alanine + H(+)</text>
        <dbReference type="Rhea" id="RHEA:16813"/>
        <dbReference type="ChEBI" id="CHEBI:15377"/>
        <dbReference type="ChEBI" id="CHEBI:15378"/>
        <dbReference type="ChEBI" id="CHEBI:16567"/>
        <dbReference type="ChEBI" id="CHEBI:57959"/>
        <dbReference type="ChEBI" id="CHEBI:57972"/>
        <dbReference type="EC" id="3.7.1.3"/>
    </reaction>
</comment>
<dbReference type="EMBL" id="CADCTT010000196">
    <property type="protein sequence ID" value="CAA9306181.1"/>
    <property type="molecule type" value="Genomic_DNA"/>
</dbReference>
<proteinExistence type="inferred from homology"/>
<protein>
    <recommendedName>
        <fullName evidence="4">Kynureninase</fullName>
        <ecNumber evidence="4">3.7.1.3</ecNumber>
    </recommendedName>
</protein>
<comment type="cofactor">
    <cofactor evidence="4">
        <name>pyridoxal 5'-phosphate</name>
        <dbReference type="ChEBI" id="CHEBI:597326"/>
    </cofactor>
</comment>
<dbReference type="Gene3D" id="3.90.1150.10">
    <property type="entry name" value="Aspartate Aminotransferase, domain 1"/>
    <property type="match status" value="1"/>
</dbReference>
<name>A0A6J4KIK7_9ACTN</name>
<evidence type="ECO:0000256" key="3">
    <source>
        <dbReference type="ARBA" id="ARBA00022898"/>
    </source>
</evidence>
<dbReference type="InterPro" id="IPR015421">
    <property type="entry name" value="PyrdxlP-dep_Trfase_major"/>
</dbReference>